<accession>A0A316V8R2</accession>
<evidence type="ECO:0000256" key="6">
    <source>
        <dbReference type="ARBA" id="ARBA00022705"/>
    </source>
</evidence>
<keyword evidence="8" id="KW-0862">Zinc</keyword>
<dbReference type="GO" id="GO:0005658">
    <property type="term" value="C:alpha DNA polymerase:primase complex"/>
    <property type="evidence" value="ECO:0007669"/>
    <property type="project" value="UniProtKB-ARBA"/>
</dbReference>
<dbReference type="EC" id="2.7.7.-" evidence="10"/>
<reference evidence="12 13" key="1">
    <citation type="journal article" date="2018" name="Mol. Biol. Evol.">
        <title>Broad Genomic Sampling Reveals a Smut Pathogenic Ancestry of the Fungal Clade Ustilaginomycotina.</title>
        <authorList>
            <person name="Kijpornyongpan T."/>
            <person name="Mondo S.J."/>
            <person name="Barry K."/>
            <person name="Sandor L."/>
            <person name="Lee J."/>
            <person name="Lipzen A."/>
            <person name="Pangilinan J."/>
            <person name="LaButti K."/>
            <person name="Hainaut M."/>
            <person name="Henrissat B."/>
            <person name="Grigoriev I.V."/>
            <person name="Spatafora J.W."/>
            <person name="Aime M.C."/>
        </authorList>
    </citation>
    <scope>NUCLEOTIDE SEQUENCE [LARGE SCALE GENOMIC DNA]</scope>
    <source>
        <strain evidence="12 13">MCA 3882</strain>
    </source>
</reference>
<protein>
    <recommendedName>
        <fullName evidence="10">DNA primase</fullName>
        <ecNumber evidence="10">2.7.7.-</ecNumber>
    </recommendedName>
</protein>
<evidence type="ECO:0000256" key="9">
    <source>
        <dbReference type="ARBA" id="ARBA00023163"/>
    </source>
</evidence>
<keyword evidence="13" id="KW-1185">Reference proteome</keyword>
<evidence type="ECO:0000256" key="4">
    <source>
        <dbReference type="ARBA" id="ARBA00022679"/>
    </source>
</evidence>
<dbReference type="OrthoDB" id="19606at2759"/>
<evidence type="ECO:0000256" key="2">
    <source>
        <dbReference type="ARBA" id="ARBA00022478"/>
    </source>
</evidence>
<dbReference type="PANTHER" id="PTHR10536">
    <property type="entry name" value="DNA PRIMASE SMALL SUBUNIT"/>
    <property type="match status" value="1"/>
</dbReference>
<dbReference type="EMBL" id="KZ819604">
    <property type="protein sequence ID" value="PWN33842.1"/>
    <property type="molecule type" value="Genomic_DNA"/>
</dbReference>
<dbReference type="GO" id="GO:0003899">
    <property type="term" value="F:DNA-directed RNA polymerase activity"/>
    <property type="evidence" value="ECO:0007669"/>
    <property type="project" value="InterPro"/>
</dbReference>
<keyword evidence="5" id="KW-0548">Nucleotidyltransferase</keyword>
<comment type="similarity">
    <text evidence="1 10">Belongs to the eukaryotic-type primase small subunit family.</text>
</comment>
<keyword evidence="3 10" id="KW-0639">Primosome</keyword>
<gene>
    <name evidence="12" type="ORF">FA14DRAFT_147880</name>
</gene>
<dbReference type="GeneID" id="37019141"/>
<dbReference type="SUPFAM" id="SSF56747">
    <property type="entry name" value="Prim-pol domain"/>
    <property type="match status" value="1"/>
</dbReference>
<dbReference type="InParanoid" id="A0A316V8R2"/>
<dbReference type="CDD" id="cd04860">
    <property type="entry name" value="AE_Prim_S"/>
    <property type="match status" value="1"/>
</dbReference>
<evidence type="ECO:0000313" key="13">
    <source>
        <dbReference type="Proteomes" id="UP000245771"/>
    </source>
</evidence>
<evidence type="ECO:0000256" key="8">
    <source>
        <dbReference type="ARBA" id="ARBA00022833"/>
    </source>
</evidence>
<dbReference type="GO" id="GO:0046872">
    <property type="term" value="F:metal ion binding"/>
    <property type="evidence" value="ECO:0007669"/>
    <property type="project" value="UniProtKB-KW"/>
</dbReference>
<evidence type="ECO:0000256" key="7">
    <source>
        <dbReference type="ARBA" id="ARBA00022723"/>
    </source>
</evidence>
<evidence type="ECO:0000256" key="5">
    <source>
        <dbReference type="ARBA" id="ARBA00022695"/>
    </source>
</evidence>
<dbReference type="AlphaFoldDB" id="A0A316V8R2"/>
<sequence>MATAVAQLPAVRPPPPPTSSGFDDLEDAEMDNLLSAIDEKKLEQAEMGEPTAYLAYYKYLLPWKQLYLWLNRTYTVPSTSRNFTHREFAFTLQNEAYLRYNSFGSPEDLKREVCRLNPARFEIGPVYSAKPKDRKTVQKTLFKPVSRELVFDIDMTDYDEIRTCCTGKGICKRCWAFISVAVKVLDEMIREDFGYKHLLWVYSGRRGIHCWISDEEACALNDDARRAIIGWVDIIKGSANTTKKVDVGGYVPNGPGNSNNGGNGRALHPSLRRALEGNDGQGPLKMAFVDVILRDQDCFKEKKQWETLLNLLPTSELDAITKLRAKWSTHPFRPSLDKWSDVTEAAAKSKKQGIWKTALEDVILQYTYPRVDTEVSKHLNHLLKSPFVIHPATGKVCVPLTVTQVDKFDPDRDCPSISQLLREMHVATQKNGIDLHKEKGQMSSMRAFWDQTSLKPFVETMDRHVKAIMQDLRQAKKEKDAKSFDF</sequence>
<organism evidence="12 13">
    <name type="scientific">Meira miltonrushii</name>
    <dbReference type="NCBI Taxonomy" id="1280837"/>
    <lineage>
        <taxon>Eukaryota</taxon>
        <taxon>Fungi</taxon>
        <taxon>Dikarya</taxon>
        <taxon>Basidiomycota</taxon>
        <taxon>Ustilaginomycotina</taxon>
        <taxon>Exobasidiomycetes</taxon>
        <taxon>Exobasidiales</taxon>
        <taxon>Brachybasidiaceae</taxon>
        <taxon>Meira</taxon>
    </lineage>
</organism>
<dbReference type="Pfam" id="PF01896">
    <property type="entry name" value="DNA_primase_S"/>
    <property type="match status" value="1"/>
</dbReference>
<evidence type="ECO:0000256" key="3">
    <source>
        <dbReference type="ARBA" id="ARBA00022515"/>
    </source>
</evidence>
<evidence type="ECO:0000313" key="12">
    <source>
        <dbReference type="EMBL" id="PWN33842.1"/>
    </source>
</evidence>
<keyword evidence="6 10" id="KW-0235">DNA replication</keyword>
<name>A0A316V8R2_9BASI</name>
<evidence type="ECO:0000256" key="11">
    <source>
        <dbReference type="SAM" id="MobiDB-lite"/>
    </source>
</evidence>
<evidence type="ECO:0000256" key="1">
    <source>
        <dbReference type="ARBA" id="ARBA00009762"/>
    </source>
</evidence>
<dbReference type="Gene3D" id="3.90.920.10">
    <property type="entry name" value="DNA primase, PRIM domain"/>
    <property type="match status" value="1"/>
</dbReference>
<keyword evidence="2 10" id="KW-0240">DNA-directed RNA polymerase</keyword>
<feature type="region of interest" description="Disordered" evidence="11">
    <location>
        <begin position="1"/>
        <end position="23"/>
    </location>
</feature>
<dbReference type="NCBIfam" id="TIGR00335">
    <property type="entry name" value="primase_sml"/>
    <property type="match status" value="1"/>
</dbReference>
<dbReference type="GO" id="GO:0006269">
    <property type="term" value="P:DNA replication, synthesis of primer"/>
    <property type="evidence" value="ECO:0007669"/>
    <property type="project" value="UniProtKB-KW"/>
</dbReference>
<dbReference type="InterPro" id="IPR014052">
    <property type="entry name" value="DNA_primase_ssu_euk/arc"/>
</dbReference>
<dbReference type="FunFam" id="3.90.920.10:FF:000003">
    <property type="entry name" value="DNA primase"/>
    <property type="match status" value="1"/>
</dbReference>
<proteinExistence type="inferred from homology"/>
<keyword evidence="9" id="KW-0804">Transcription</keyword>
<dbReference type="FunCoup" id="A0A316V8R2">
    <property type="interactions" value="85"/>
</dbReference>
<dbReference type="STRING" id="1280837.A0A316V8R2"/>
<keyword evidence="4 10" id="KW-0808">Transferase</keyword>
<dbReference type="Proteomes" id="UP000245771">
    <property type="component" value="Unassembled WGS sequence"/>
</dbReference>
<dbReference type="RefSeq" id="XP_025354144.1">
    <property type="nucleotide sequence ID" value="XM_025497360.1"/>
</dbReference>
<keyword evidence="7" id="KW-0479">Metal-binding</keyword>
<evidence type="ECO:0000256" key="10">
    <source>
        <dbReference type="RuleBase" id="RU003514"/>
    </source>
</evidence>
<dbReference type="InterPro" id="IPR002755">
    <property type="entry name" value="DNA_primase_S"/>
</dbReference>